<dbReference type="InterPro" id="IPR029045">
    <property type="entry name" value="ClpP/crotonase-like_dom_sf"/>
</dbReference>
<reference evidence="11 12" key="1">
    <citation type="submission" date="2019-06" db="EMBL/GenBank/DDBJ databases">
        <title>A chromosomal-level reference genome of Carpinus fangiana (Coryloideae, Betulaceae).</title>
        <authorList>
            <person name="Yang X."/>
            <person name="Wang Z."/>
            <person name="Zhang L."/>
            <person name="Hao G."/>
            <person name="Liu J."/>
            <person name="Yang Y."/>
        </authorList>
    </citation>
    <scope>NUCLEOTIDE SEQUENCE [LARGE SCALE GENOMIC DNA]</scope>
    <source>
        <strain evidence="11">Cfa_2016G</strain>
        <tissue evidence="11">Leaf</tissue>
    </source>
</reference>
<dbReference type="FunFam" id="2.30.42.10:FF:000063">
    <property type="entry name" value="Peptidase, S41 family"/>
    <property type="match status" value="1"/>
</dbReference>
<dbReference type="FunFam" id="3.30.750.44:FF:000010">
    <property type="entry name" value="Carboxyl-terminal-processing peptidase 1 chloroplastic"/>
    <property type="match status" value="1"/>
</dbReference>
<keyword evidence="12" id="KW-1185">Reference proteome</keyword>
<dbReference type="SUPFAM" id="SSF52096">
    <property type="entry name" value="ClpP/crotonase"/>
    <property type="match status" value="1"/>
</dbReference>
<dbReference type="PANTHER" id="PTHR32060">
    <property type="entry name" value="TAIL-SPECIFIC PROTEASE"/>
    <property type="match status" value="1"/>
</dbReference>
<dbReference type="PANTHER" id="PTHR32060:SF7">
    <property type="entry name" value="CARBOXYL-TERMINAL-PROCESSING PEPTIDASE 2, CHLOROPLASTIC"/>
    <property type="match status" value="1"/>
</dbReference>
<evidence type="ECO:0000256" key="4">
    <source>
        <dbReference type="ARBA" id="ARBA00022801"/>
    </source>
</evidence>
<dbReference type="Gene3D" id="3.30.750.44">
    <property type="match status" value="1"/>
</dbReference>
<dbReference type="FunFam" id="3.30.750.44:FF:000002">
    <property type="entry name" value="carboxyl-terminal-processing peptidase 2, chloroplastic"/>
    <property type="match status" value="1"/>
</dbReference>
<evidence type="ECO:0000256" key="8">
    <source>
        <dbReference type="ARBA" id="ARBA00060065"/>
    </source>
</evidence>
<comment type="subcellular location">
    <subcellularLocation>
        <location evidence="1">Plastid</location>
        <location evidence="1">Chloroplast thylakoid lumen</location>
    </subcellularLocation>
</comment>
<dbReference type="CDD" id="cd06782">
    <property type="entry name" value="cpPDZ_CPP-like"/>
    <property type="match status" value="1"/>
</dbReference>
<dbReference type="OrthoDB" id="43580at2759"/>
<evidence type="ECO:0000256" key="5">
    <source>
        <dbReference type="ARBA" id="ARBA00022825"/>
    </source>
</evidence>
<dbReference type="NCBIfam" id="TIGR00225">
    <property type="entry name" value="prc"/>
    <property type="match status" value="1"/>
</dbReference>
<dbReference type="GO" id="GO:0006508">
    <property type="term" value="P:proteolysis"/>
    <property type="evidence" value="ECO:0007669"/>
    <property type="project" value="UniProtKB-KW"/>
</dbReference>
<dbReference type="InterPro" id="IPR036034">
    <property type="entry name" value="PDZ_sf"/>
</dbReference>
<dbReference type="GO" id="GO:0004252">
    <property type="term" value="F:serine-type endopeptidase activity"/>
    <property type="evidence" value="ECO:0007669"/>
    <property type="project" value="UniProtKB-EC"/>
</dbReference>
<dbReference type="GO" id="GO:0009543">
    <property type="term" value="C:chloroplast thylakoid lumen"/>
    <property type="evidence" value="ECO:0007669"/>
    <property type="project" value="UniProtKB-SubCell"/>
</dbReference>
<dbReference type="InterPro" id="IPR041489">
    <property type="entry name" value="PDZ_6"/>
</dbReference>
<evidence type="ECO:0000256" key="1">
    <source>
        <dbReference type="ARBA" id="ARBA00004456"/>
    </source>
</evidence>
<keyword evidence="4" id="KW-0378">Hydrolase</keyword>
<proteinExistence type="inferred from homology"/>
<name>A0A5N6RDK6_9ROSI</name>
<evidence type="ECO:0000256" key="6">
    <source>
        <dbReference type="ARBA" id="ARBA00023078"/>
    </source>
</evidence>
<gene>
    <name evidence="11" type="ORF">FH972_014823</name>
</gene>
<evidence type="ECO:0000313" key="12">
    <source>
        <dbReference type="Proteomes" id="UP000327013"/>
    </source>
</evidence>
<comment type="similarity">
    <text evidence="2">Belongs to the peptidase S41A family.</text>
</comment>
<sequence length="525" mass="57211">MAVLASSSTASLSPHFAISNVFCKNPYWSSKASTPQVLPWKSSPTRVVEARLWSPLMCRRINATNVQRNRGNTDGASKHNLLVQSMRFNNILSLKCDFLSITHGHLLKFGIYSRGLPKVIYCLEKFRQHVSIPSVCLIAGVMLVMSVSVSVSRSPSWALTEENLLFLEAWRTIDRAYVDKTFNGQSWFRYRENALRNEPMNTREQTYMAIKKMLATLDDPFTRFLEPEKFKSLRSGTQGALTGVGLSIGYPSQFDGSAAGLVVISAAPGGPAHRAGILTGDVIVAIDDTSTETMGIYDAAERLQGPEGTLVELTIRSGPEIKHVALTREKVSLNPVKSRLCKVPGSGKDSPRIGYIKLTSFNQNAFGAVKEAVDSLKSSSVNAFVLDLRDNSGGLFPEGIEIAKIWLDKGVIVYICDSRGVRDIYDTDGSTAIAASEPLAVLVNKGTASASEILAGALKDNKRAVLFGEPTYGKGKIQSVFELSDGSGLAVTVARYETPAHTDIDKVCYCLSLSLSLSLSYLWFL</sequence>
<accession>A0A5N6RDK6</accession>
<comment type="catalytic activity">
    <reaction evidence="7">
        <text>The enzyme shows specific recognition of a C-terminal tripeptide, Xaa-Yaa-Zaa, in which Xaa is preferably Ala or Leu, Yaa is preferably Ala or Tyr, and Zaa is preferably Ala, but then cleaves at a variable distance from the C-terminus. A typical cleavage is -Ala-Ala-|-Arg-Ala-Ala-Lys-Glu-Asn-Tyr-Ala-Leu-Ala-Ala.</text>
        <dbReference type="EC" id="3.4.21.102"/>
    </reaction>
</comment>
<dbReference type="PROSITE" id="PS50106">
    <property type="entry name" value="PDZ"/>
    <property type="match status" value="1"/>
</dbReference>
<keyword evidence="3" id="KW-0645">Protease</keyword>
<protein>
    <recommendedName>
        <fullName evidence="9">C-terminal processing peptidase</fullName>
        <ecNumber evidence="9">3.4.21.102</ecNumber>
    </recommendedName>
</protein>
<dbReference type="Proteomes" id="UP000327013">
    <property type="component" value="Chromosome 6"/>
</dbReference>
<dbReference type="Gene3D" id="2.30.42.10">
    <property type="match status" value="1"/>
</dbReference>
<dbReference type="FunFam" id="3.90.226.10:FF:000043">
    <property type="entry name" value="carboxyl-terminal-processing peptidase 2, chloroplastic"/>
    <property type="match status" value="1"/>
</dbReference>
<dbReference type="InterPro" id="IPR001478">
    <property type="entry name" value="PDZ"/>
</dbReference>
<evidence type="ECO:0000313" key="11">
    <source>
        <dbReference type="EMBL" id="KAE8076158.1"/>
    </source>
</evidence>
<keyword evidence="5" id="KW-0720">Serine protease</keyword>
<dbReference type="Pfam" id="PF17820">
    <property type="entry name" value="PDZ_6"/>
    <property type="match status" value="1"/>
</dbReference>
<dbReference type="SMART" id="SM00245">
    <property type="entry name" value="TSPc"/>
    <property type="match status" value="1"/>
</dbReference>
<dbReference type="SUPFAM" id="SSF50156">
    <property type="entry name" value="PDZ domain-like"/>
    <property type="match status" value="1"/>
</dbReference>
<dbReference type="AlphaFoldDB" id="A0A5N6RDK6"/>
<evidence type="ECO:0000256" key="9">
    <source>
        <dbReference type="ARBA" id="ARBA00066637"/>
    </source>
</evidence>
<dbReference type="EC" id="3.4.21.102" evidence="9"/>
<organism evidence="11 12">
    <name type="scientific">Carpinus fangiana</name>
    <dbReference type="NCBI Taxonomy" id="176857"/>
    <lineage>
        <taxon>Eukaryota</taxon>
        <taxon>Viridiplantae</taxon>
        <taxon>Streptophyta</taxon>
        <taxon>Embryophyta</taxon>
        <taxon>Tracheophyta</taxon>
        <taxon>Spermatophyta</taxon>
        <taxon>Magnoliopsida</taxon>
        <taxon>eudicotyledons</taxon>
        <taxon>Gunneridae</taxon>
        <taxon>Pentapetalae</taxon>
        <taxon>rosids</taxon>
        <taxon>fabids</taxon>
        <taxon>Fagales</taxon>
        <taxon>Betulaceae</taxon>
        <taxon>Carpinus</taxon>
    </lineage>
</organism>
<dbReference type="CDD" id="cd07560">
    <property type="entry name" value="Peptidase_S41_CPP"/>
    <property type="match status" value="1"/>
</dbReference>
<dbReference type="Pfam" id="PF03572">
    <property type="entry name" value="Peptidase_S41"/>
    <property type="match status" value="1"/>
</dbReference>
<dbReference type="InterPro" id="IPR005151">
    <property type="entry name" value="Tail-specific_protease"/>
</dbReference>
<dbReference type="InterPro" id="IPR004447">
    <property type="entry name" value="Peptidase_S41A"/>
</dbReference>
<dbReference type="SMART" id="SM00228">
    <property type="entry name" value="PDZ"/>
    <property type="match status" value="1"/>
</dbReference>
<feature type="domain" description="PDZ" evidence="10">
    <location>
        <begin position="230"/>
        <end position="318"/>
    </location>
</feature>
<comment type="function">
    <text evidence="8">Protease involved in the C-terminal processing of the chloroplastic D1 protein of photosystem II. This proteolytic processing is necessary to allow the light-driven assembly of the tetranuclear manganese cluster, which is responsible for photosynthetic water oxidation.</text>
</comment>
<evidence type="ECO:0000256" key="2">
    <source>
        <dbReference type="ARBA" id="ARBA00009179"/>
    </source>
</evidence>
<evidence type="ECO:0000256" key="7">
    <source>
        <dbReference type="ARBA" id="ARBA00051784"/>
    </source>
</evidence>
<dbReference type="Gene3D" id="3.90.226.10">
    <property type="entry name" value="2-enoyl-CoA Hydratase, Chain A, domain 1"/>
    <property type="match status" value="1"/>
</dbReference>
<dbReference type="EMBL" id="CM017326">
    <property type="protein sequence ID" value="KAE8076158.1"/>
    <property type="molecule type" value="Genomic_DNA"/>
</dbReference>
<evidence type="ECO:0000259" key="10">
    <source>
        <dbReference type="PROSITE" id="PS50106"/>
    </source>
</evidence>
<evidence type="ECO:0000256" key="3">
    <source>
        <dbReference type="ARBA" id="ARBA00022670"/>
    </source>
</evidence>
<keyword evidence="6" id="KW-0793">Thylakoid</keyword>